<protein>
    <recommendedName>
        <fullName evidence="2">Putative 4-hydroxy-4-methyl-2-oxoglutarate aldolase</fullName>
    </recommendedName>
    <alternativeName>
        <fullName evidence="3">Regulator of ribonuclease activity homolog</fullName>
    </alternativeName>
    <alternativeName>
        <fullName evidence="4">RraA-like protein</fullName>
    </alternativeName>
</protein>
<gene>
    <name evidence="7" type="primary">proA_1</name>
    <name evidence="7" type="ORF">RIdsm_00825</name>
    <name evidence="6" type="ORF">XM52_24725</name>
</gene>
<dbReference type="InterPro" id="IPR005493">
    <property type="entry name" value="RraA/RraA-like"/>
</dbReference>
<dbReference type="RefSeq" id="WP_074940471.1">
    <property type="nucleotide sequence ID" value="NZ_CP031598.1"/>
</dbReference>
<dbReference type="InterPro" id="IPR036704">
    <property type="entry name" value="RraA/RraA-like_sf"/>
</dbReference>
<reference evidence="7 9" key="2">
    <citation type="submission" date="2018-08" db="EMBL/GenBank/DDBJ databases">
        <title>Genetic Globetrotter - A new plasmid hitch-hiking vast phylogenetic and geographic distances.</title>
        <authorList>
            <person name="Vollmers J."/>
            <person name="Petersen J."/>
        </authorList>
    </citation>
    <scope>NUCLEOTIDE SEQUENCE [LARGE SCALE GENOMIC DNA]</scope>
    <source>
        <strain evidence="7 9">DSM 26383</strain>
    </source>
</reference>
<proteinExistence type="predicted"/>
<dbReference type="PANTHER" id="PTHR33254:SF4">
    <property type="entry name" value="4-HYDROXY-4-METHYL-2-OXOGLUTARATE ALDOLASE 3-RELATED"/>
    <property type="match status" value="1"/>
</dbReference>
<feature type="binding site" evidence="5">
    <location>
        <begin position="102"/>
        <end position="105"/>
    </location>
    <ligand>
        <name>substrate</name>
    </ligand>
</feature>
<evidence type="ECO:0000313" key="6">
    <source>
        <dbReference type="EMBL" id="KRS15300.1"/>
    </source>
</evidence>
<evidence type="ECO:0000256" key="1">
    <source>
        <dbReference type="ARBA" id="ARBA00001968"/>
    </source>
</evidence>
<dbReference type="NCBIfam" id="NF006731">
    <property type="entry name" value="PRK09262.1"/>
    <property type="match status" value="1"/>
</dbReference>
<comment type="cofactor">
    <cofactor evidence="5">
        <name>Mg(2+)</name>
        <dbReference type="ChEBI" id="CHEBI:18420"/>
    </cofactor>
</comment>
<feature type="binding site" evidence="5">
    <location>
        <position position="124"/>
    </location>
    <ligand>
        <name>Mg(2+)</name>
        <dbReference type="ChEBI" id="CHEBI:18420"/>
    </ligand>
</feature>
<evidence type="ECO:0000313" key="8">
    <source>
        <dbReference type="Proteomes" id="UP000051401"/>
    </source>
</evidence>
<dbReference type="GO" id="GO:0032259">
    <property type="term" value="P:methylation"/>
    <property type="evidence" value="ECO:0007669"/>
    <property type="project" value="UniProtKB-KW"/>
</dbReference>
<dbReference type="GO" id="GO:0016829">
    <property type="term" value="F:lyase activity"/>
    <property type="evidence" value="ECO:0007669"/>
    <property type="project" value="UniProtKB-KW"/>
</dbReference>
<evidence type="ECO:0000256" key="5">
    <source>
        <dbReference type="PIRSR" id="PIRSR605493-1"/>
    </source>
</evidence>
<evidence type="ECO:0000256" key="3">
    <source>
        <dbReference type="ARBA" id="ARBA00029596"/>
    </source>
</evidence>
<feature type="binding site" evidence="5">
    <location>
        <position position="125"/>
    </location>
    <ligand>
        <name>Mg(2+)</name>
        <dbReference type="ChEBI" id="CHEBI:18420"/>
    </ligand>
</feature>
<comment type="cofactor">
    <cofactor evidence="1">
        <name>a divalent metal cation</name>
        <dbReference type="ChEBI" id="CHEBI:60240"/>
    </cofactor>
</comment>
<dbReference type="KEGG" id="rid:RIdsm_00825"/>
<dbReference type="PANTHER" id="PTHR33254">
    <property type="entry name" value="4-HYDROXY-4-METHYL-2-OXOGLUTARATE ALDOLASE 3-RELATED"/>
    <property type="match status" value="1"/>
</dbReference>
<keyword evidence="7" id="KW-0456">Lyase</keyword>
<name>A0A0T5P2M4_9RHOB</name>
<dbReference type="Gene3D" id="3.50.30.40">
    <property type="entry name" value="Ribonuclease E inhibitor RraA/RraA-like"/>
    <property type="match status" value="1"/>
</dbReference>
<keyword evidence="5" id="KW-0479">Metal-binding</keyword>
<keyword evidence="5" id="KW-0460">Magnesium</keyword>
<sequence length="243" mass="25367">MNEMKPVAYTRIPRIDKSLIERASQNSVADLHEGLGAIAGRRCLLSTAMRPVWPGAGTCGQAITCYNYPGDNLLLHIAAKLAEPGDVIVATNGGSAQGALWGDMITYYAQRKGIAGAVVDGAVRDTGRVREMGFPVFSTAISVSHPEKRGPGSANVPVVVAGVTVNPGDLIVADDDGVLAIPPELVETAVANAEARAAKESGFRDKLDEGATMYDLLGLERDVAACGLTEIEGTWRGAVPPDA</sequence>
<evidence type="ECO:0000313" key="7">
    <source>
        <dbReference type="EMBL" id="QEW25041.1"/>
    </source>
</evidence>
<evidence type="ECO:0000313" key="9">
    <source>
        <dbReference type="Proteomes" id="UP000325785"/>
    </source>
</evidence>
<dbReference type="Proteomes" id="UP000325785">
    <property type="component" value="Chromosome"/>
</dbReference>
<dbReference type="Proteomes" id="UP000051401">
    <property type="component" value="Unassembled WGS sequence"/>
</dbReference>
<dbReference type="Pfam" id="PF03737">
    <property type="entry name" value="RraA-like"/>
    <property type="match status" value="1"/>
</dbReference>
<dbReference type="GO" id="GO:0046872">
    <property type="term" value="F:metal ion binding"/>
    <property type="evidence" value="ECO:0007669"/>
    <property type="project" value="UniProtKB-KW"/>
</dbReference>
<accession>A0A0T5P2M4</accession>
<evidence type="ECO:0000256" key="4">
    <source>
        <dbReference type="ARBA" id="ARBA00030169"/>
    </source>
</evidence>
<dbReference type="STRING" id="540747.SAMN04488031_10973"/>
<evidence type="ECO:0000256" key="2">
    <source>
        <dbReference type="ARBA" id="ARBA00016549"/>
    </source>
</evidence>
<organism evidence="6 8">
    <name type="scientific">Roseovarius indicus</name>
    <dbReference type="NCBI Taxonomy" id="540747"/>
    <lineage>
        <taxon>Bacteria</taxon>
        <taxon>Pseudomonadati</taxon>
        <taxon>Pseudomonadota</taxon>
        <taxon>Alphaproteobacteria</taxon>
        <taxon>Rhodobacterales</taxon>
        <taxon>Roseobacteraceae</taxon>
        <taxon>Roseovarius</taxon>
    </lineage>
</organism>
<dbReference type="SUPFAM" id="SSF89562">
    <property type="entry name" value="RraA-like"/>
    <property type="match status" value="1"/>
</dbReference>
<dbReference type="CDD" id="cd16841">
    <property type="entry name" value="RraA_family"/>
    <property type="match status" value="1"/>
</dbReference>
<dbReference type="EMBL" id="CP031598">
    <property type="protein sequence ID" value="QEW25041.1"/>
    <property type="molecule type" value="Genomic_DNA"/>
</dbReference>
<dbReference type="PATRIC" id="fig|540747.5.peg.3299"/>
<keyword evidence="8" id="KW-1185">Reference proteome</keyword>
<dbReference type="EMBL" id="LAXI01000024">
    <property type="protein sequence ID" value="KRS15300.1"/>
    <property type="molecule type" value="Genomic_DNA"/>
</dbReference>
<keyword evidence="6" id="KW-0489">Methyltransferase</keyword>
<dbReference type="GO" id="GO:0008168">
    <property type="term" value="F:methyltransferase activity"/>
    <property type="evidence" value="ECO:0007669"/>
    <property type="project" value="UniProtKB-KW"/>
</dbReference>
<reference evidence="6 8" key="1">
    <citation type="submission" date="2015-04" db="EMBL/GenBank/DDBJ databases">
        <title>The draft genome sequence of Roseovarius indicus B108T.</title>
        <authorList>
            <person name="Li G."/>
            <person name="Lai Q."/>
            <person name="Shao Z."/>
            <person name="Yan P."/>
        </authorList>
    </citation>
    <scope>NUCLEOTIDE SEQUENCE [LARGE SCALE GENOMIC DNA]</scope>
    <source>
        <strain evidence="6 8">B108</strain>
    </source>
</reference>
<keyword evidence="6" id="KW-0808">Transferase</keyword>
<dbReference type="AlphaFoldDB" id="A0A0T5P2M4"/>